<evidence type="ECO:0000256" key="6">
    <source>
        <dbReference type="PROSITE-ProRule" id="PRU00042"/>
    </source>
</evidence>
<dbReference type="Pfam" id="PF00096">
    <property type="entry name" value="zf-C2H2"/>
    <property type="match status" value="2"/>
</dbReference>
<feature type="domain" description="C2H2-type" evidence="9">
    <location>
        <begin position="36"/>
        <end position="64"/>
    </location>
</feature>
<dbReference type="GO" id="GO:0008270">
    <property type="term" value="F:zinc ion binding"/>
    <property type="evidence" value="ECO:0007669"/>
    <property type="project" value="UniProtKB-KW"/>
</dbReference>
<evidence type="ECO:0000256" key="4">
    <source>
        <dbReference type="ARBA" id="ARBA00023163"/>
    </source>
</evidence>
<dbReference type="PANTHER" id="PTHR47660">
    <property type="entry name" value="TRANSCRIPTION FACTOR WITH C2H2 AND ZN(2)-CYS(6) DNA BINDING DOMAIN (EUROFUNG)-RELATED-RELATED"/>
    <property type="match status" value="1"/>
</dbReference>
<dbReference type="SUPFAM" id="SSF57701">
    <property type="entry name" value="Zn2/Cys6 DNA-binding domain"/>
    <property type="match status" value="1"/>
</dbReference>
<evidence type="ECO:0000256" key="2">
    <source>
        <dbReference type="ARBA" id="ARBA00022833"/>
    </source>
</evidence>
<dbReference type="PROSITE" id="PS50157">
    <property type="entry name" value="ZINC_FINGER_C2H2_2"/>
    <property type="match status" value="2"/>
</dbReference>
<dbReference type="STRING" id="86259.A0A4Z1PBS2"/>
<dbReference type="InterPro" id="IPR013087">
    <property type="entry name" value="Znf_C2H2_type"/>
</dbReference>
<evidence type="ECO:0000313" key="10">
    <source>
        <dbReference type="EMBL" id="TID26828.1"/>
    </source>
</evidence>
<dbReference type="PROSITE" id="PS00463">
    <property type="entry name" value="ZN2_CY6_FUNGAL_1"/>
    <property type="match status" value="1"/>
</dbReference>
<dbReference type="PROSITE" id="PS50048">
    <property type="entry name" value="ZN2_CY6_FUNGAL_2"/>
    <property type="match status" value="1"/>
</dbReference>
<evidence type="ECO:0000256" key="5">
    <source>
        <dbReference type="ARBA" id="ARBA00023242"/>
    </source>
</evidence>
<dbReference type="InterPro" id="IPR001138">
    <property type="entry name" value="Zn2Cys6_DnaBD"/>
</dbReference>
<keyword evidence="1" id="KW-0479">Metal-binding</keyword>
<keyword evidence="11" id="KW-1185">Reference proteome</keyword>
<dbReference type="PROSITE" id="PS00028">
    <property type="entry name" value="ZINC_FINGER_C2H2_1"/>
    <property type="match status" value="2"/>
</dbReference>
<reference evidence="10 11" key="1">
    <citation type="submission" date="2019-04" db="EMBL/GenBank/DDBJ databases">
        <title>High contiguity whole genome sequence and gene annotation resource for two Venturia nashicola isolates.</title>
        <authorList>
            <person name="Prokchorchik M."/>
            <person name="Won K."/>
            <person name="Lee Y."/>
            <person name="Choi E.D."/>
            <person name="Segonzac C."/>
            <person name="Sohn K.H."/>
        </authorList>
    </citation>
    <scope>NUCLEOTIDE SEQUENCE [LARGE SCALE GENOMIC DNA]</scope>
    <source>
        <strain evidence="10 11">PRI2</strain>
    </source>
</reference>
<keyword evidence="6" id="KW-0863">Zinc-finger</keyword>
<feature type="region of interest" description="Disordered" evidence="7">
    <location>
        <begin position="181"/>
        <end position="200"/>
    </location>
</feature>
<sequence>MASDSKMVWCTYCGQEFSRAEHLDRHVMTHTNVKPFKCSTCHFSFKRLDLLQRHHILVHKEADEQCSDQEGKSVQRRPIACVACARAKTKCDKLLPSCNRCVSKGLLCEARSTKRSNDAAYRLAKRQLSLYRRPIPIAPSDGKSSTPPTLDFTVPSHYFTPSPAQPNLQDQNIWSEEATTSNVYQTRPPAPPTTPSMCGSDSMNGAPTPLILDGFEFSSPYASSGQLHSSDFFGPGFDLYSGIPLSYSPEPMLPVSLESKEDLNYFQRPNNNEQMYGTGGFTSCPSVQVTNTQNMNYPPDYQWNNFMTPQFHSFTMLPSRPSSAASSSSRYGTSF</sequence>
<dbReference type="Gene3D" id="3.30.160.60">
    <property type="entry name" value="Classic Zinc Finger"/>
    <property type="match status" value="2"/>
</dbReference>
<comment type="caution">
    <text evidence="10">The sequence shown here is derived from an EMBL/GenBank/DDBJ whole genome shotgun (WGS) entry which is preliminary data.</text>
</comment>
<keyword evidence="4" id="KW-0804">Transcription</keyword>
<feature type="domain" description="Zn(2)-C6 fungal-type" evidence="8">
    <location>
        <begin position="80"/>
        <end position="108"/>
    </location>
</feature>
<evidence type="ECO:0000256" key="3">
    <source>
        <dbReference type="ARBA" id="ARBA00023015"/>
    </source>
</evidence>
<dbReference type="PANTHER" id="PTHR47660:SF2">
    <property type="entry name" value="TRANSCRIPTION FACTOR WITH C2H2 AND ZN(2)-CYS(6) DNA BINDING DOMAIN (EUROFUNG)"/>
    <property type="match status" value="1"/>
</dbReference>
<organism evidence="10 11">
    <name type="scientific">Venturia nashicola</name>
    <dbReference type="NCBI Taxonomy" id="86259"/>
    <lineage>
        <taxon>Eukaryota</taxon>
        <taxon>Fungi</taxon>
        <taxon>Dikarya</taxon>
        <taxon>Ascomycota</taxon>
        <taxon>Pezizomycotina</taxon>
        <taxon>Dothideomycetes</taxon>
        <taxon>Pleosporomycetidae</taxon>
        <taxon>Venturiales</taxon>
        <taxon>Venturiaceae</taxon>
        <taxon>Venturia</taxon>
    </lineage>
</organism>
<dbReference type="SMART" id="SM00066">
    <property type="entry name" value="GAL4"/>
    <property type="match status" value="1"/>
</dbReference>
<feature type="domain" description="C2H2-type" evidence="9">
    <location>
        <begin position="8"/>
        <end position="35"/>
    </location>
</feature>
<dbReference type="InterPro" id="IPR036236">
    <property type="entry name" value="Znf_C2H2_sf"/>
</dbReference>
<evidence type="ECO:0000256" key="7">
    <source>
        <dbReference type="SAM" id="MobiDB-lite"/>
    </source>
</evidence>
<dbReference type="Gene3D" id="4.10.240.10">
    <property type="entry name" value="Zn(2)-C6 fungal-type DNA-binding domain"/>
    <property type="match status" value="1"/>
</dbReference>
<gene>
    <name evidence="10" type="ORF">E6O75_ATG01321</name>
</gene>
<name>A0A4Z1PBS2_9PEZI</name>
<evidence type="ECO:0000259" key="9">
    <source>
        <dbReference type="PROSITE" id="PS50157"/>
    </source>
</evidence>
<dbReference type="EMBL" id="SNSC02000002">
    <property type="protein sequence ID" value="TID26828.1"/>
    <property type="molecule type" value="Genomic_DNA"/>
</dbReference>
<dbReference type="Proteomes" id="UP000298493">
    <property type="component" value="Unassembled WGS sequence"/>
</dbReference>
<proteinExistence type="predicted"/>
<keyword evidence="5" id="KW-0539">Nucleus</keyword>
<protein>
    <submittedName>
        <fullName evidence="10">Heat shock protein</fullName>
    </submittedName>
</protein>
<dbReference type="PRINTS" id="PR00755">
    <property type="entry name" value="AFLATOXINBRP"/>
</dbReference>
<dbReference type="InterPro" id="IPR036864">
    <property type="entry name" value="Zn2-C6_fun-type_DNA-bd_sf"/>
</dbReference>
<dbReference type="Pfam" id="PF00172">
    <property type="entry name" value="Zn_clus"/>
    <property type="match status" value="1"/>
</dbReference>
<dbReference type="AlphaFoldDB" id="A0A4Z1PBS2"/>
<evidence type="ECO:0000256" key="1">
    <source>
        <dbReference type="ARBA" id="ARBA00022723"/>
    </source>
</evidence>
<dbReference type="CDD" id="cd00067">
    <property type="entry name" value="GAL4"/>
    <property type="match status" value="1"/>
</dbReference>
<evidence type="ECO:0000313" key="11">
    <source>
        <dbReference type="Proteomes" id="UP000298493"/>
    </source>
</evidence>
<dbReference type="SUPFAM" id="SSF57667">
    <property type="entry name" value="beta-beta-alpha zinc fingers"/>
    <property type="match status" value="1"/>
</dbReference>
<dbReference type="SMART" id="SM00355">
    <property type="entry name" value="ZnF_C2H2"/>
    <property type="match status" value="2"/>
</dbReference>
<dbReference type="GO" id="GO:0000981">
    <property type="term" value="F:DNA-binding transcription factor activity, RNA polymerase II-specific"/>
    <property type="evidence" value="ECO:0007669"/>
    <property type="project" value="InterPro"/>
</dbReference>
<accession>A0A4Z1PBS2</accession>
<keyword evidence="10" id="KW-0346">Stress response</keyword>
<keyword evidence="2" id="KW-0862">Zinc</keyword>
<keyword evidence="3" id="KW-0805">Transcription regulation</keyword>
<evidence type="ECO:0000259" key="8">
    <source>
        <dbReference type="PROSITE" id="PS50048"/>
    </source>
</evidence>